<dbReference type="Proteomes" id="UP000275663">
    <property type="component" value="Chromosome"/>
</dbReference>
<keyword evidence="2" id="KW-1185">Reference proteome</keyword>
<dbReference type="InterPro" id="IPR029058">
    <property type="entry name" value="AB_hydrolase_fold"/>
</dbReference>
<evidence type="ECO:0000313" key="2">
    <source>
        <dbReference type="Proteomes" id="UP000275663"/>
    </source>
</evidence>
<dbReference type="EMBL" id="CP034464">
    <property type="protein sequence ID" value="AZP12118.1"/>
    <property type="molecule type" value="Genomic_DNA"/>
</dbReference>
<dbReference type="Gene3D" id="3.40.50.1820">
    <property type="entry name" value="alpha/beta hydrolase"/>
    <property type="match status" value="1"/>
</dbReference>
<dbReference type="AlphaFoldDB" id="A0A3Q9BQC2"/>
<name>A0A3Q9BQC2_9BURK</name>
<gene>
    <name evidence="1" type="ORF">EJN92_08960</name>
</gene>
<dbReference type="Pfam" id="PF06821">
    <property type="entry name" value="Ser_hydrolase"/>
    <property type="match status" value="1"/>
</dbReference>
<reference evidence="1 2" key="1">
    <citation type="journal article" date="2011" name="Int. J. Syst. Evol. Microbiol.">
        <title>Description of Undibacterium oligocarboniphilum sp. nov., isolated from purified water, and Undibacterium pigrum strain CCUG 49012 as the type strain of Undibacterium parvum sp. nov., and emended descriptions of the genus Undibacterium and the species Undibacterium pigrum.</title>
        <authorList>
            <person name="Eder W."/>
            <person name="Wanner G."/>
            <person name="Ludwig W."/>
            <person name="Busse H.J."/>
            <person name="Ziemke-Kageler F."/>
            <person name="Lang E."/>
        </authorList>
    </citation>
    <scope>NUCLEOTIDE SEQUENCE [LARGE SCALE GENOMIC DNA]</scope>
    <source>
        <strain evidence="1 2">DSM 23061</strain>
    </source>
</reference>
<dbReference type="RefSeq" id="WP_126127500.1">
    <property type="nucleotide sequence ID" value="NZ_CP034464.1"/>
</dbReference>
<dbReference type="KEGG" id="upv:EJN92_08960"/>
<accession>A0A3Q9BQC2</accession>
<protein>
    <submittedName>
        <fullName evidence="1">Serine hydrolase family protein</fullName>
    </submittedName>
</protein>
<organism evidence="1 2">
    <name type="scientific">Undibacterium parvum</name>
    <dbReference type="NCBI Taxonomy" id="401471"/>
    <lineage>
        <taxon>Bacteria</taxon>
        <taxon>Pseudomonadati</taxon>
        <taxon>Pseudomonadota</taxon>
        <taxon>Betaproteobacteria</taxon>
        <taxon>Burkholderiales</taxon>
        <taxon>Oxalobacteraceae</taxon>
        <taxon>Undibacterium</taxon>
    </lineage>
</organism>
<keyword evidence="1" id="KW-0378">Hydrolase</keyword>
<dbReference type="GO" id="GO:0016787">
    <property type="term" value="F:hydrolase activity"/>
    <property type="evidence" value="ECO:0007669"/>
    <property type="project" value="UniProtKB-KW"/>
</dbReference>
<dbReference type="OrthoDB" id="9804993at2"/>
<dbReference type="InterPro" id="IPR010662">
    <property type="entry name" value="RBBP9/YdeN"/>
</dbReference>
<dbReference type="SUPFAM" id="SSF53474">
    <property type="entry name" value="alpha/beta-Hydrolases"/>
    <property type="match status" value="1"/>
</dbReference>
<sequence>MKILLLPGLYNSGPAHWQSLWESALPNVSRVQQKNWDQPNCSDWLTSLDQQISDTEESVVIVAHSLGCALLAHWAQSSLLANTDKARVRGALLVAPPDVARVQFPAPDFSPMPTRSLPFPTTVIASDNDPWCELGLARLWAEAWGAQFHCIGAKGHINGESGLAAWSQGQQWLAELMQNANNSQICTR</sequence>
<evidence type="ECO:0000313" key="1">
    <source>
        <dbReference type="EMBL" id="AZP12118.1"/>
    </source>
</evidence>
<proteinExistence type="predicted"/>